<accession>A0A183F4C0</accession>
<dbReference type="Proteomes" id="UP000050761">
    <property type="component" value="Unassembled WGS sequence"/>
</dbReference>
<sequence length="216" mass="25245">LSVLKQSWTQTLFFREGPFGIYPINVMRNVARRGAPSGIHILSDIEMIFSAKFATLAKKLANEHVQKDSKKIIVFRAHEYHHKLFPIGHTIEALWEWFRRSKAKANPYVWEIPYKHSSWEPQFIMHATMPLSEEGIPTRLRDQQALAYELCRANYTFLLVSQLFNVHRGVKRVSTNFDTAVVRHQSKLRANAFKKFVSRMDSMYPNTTKRCGDFIM</sequence>
<dbReference type="PANTHER" id="PTHR47411:SF3">
    <property type="entry name" value="I-BETA-1,3-N-ACETYLGLUCOSAMINYLTRANSFERASE"/>
    <property type="match status" value="1"/>
</dbReference>
<evidence type="ECO:0000313" key="2">
    <source>
        <dbReference type="WBParaSite" id="HPBE_0000101201-mRNA-1"/>
    </source>
</evidence>
<dbReference type="PANTHER" id="PTHR47411">
    <property type="entry name" value="B3GNT1, BETA-1,3-N-ACETYLGUCOSAMINYLTRANSFERASE 1, HOMOLOG"/>
    <property type="match status" value="1"/>
</dbReference>
<evidence type="ECO:0000313" key="1">
    <source>
        <dbReference type="Proteomes" id="UP000050761"/>
    </source>
</evidence>
<protein>
    <submittedName>
        <fullName evidence="2">Glycosyltransferase family 92 protein</fullName>
    </submittedName>
</protein>
<keyword evidence="1" id="KW-1185">Reference proteome</keyword>
<proteinExistence type="predicted"/>
<dbReference type="Pfam" id="PF13896">
    <property type="entry name" value="Glyco_transf_49"/>
    <property type="match status" value="1"/>
</dbReference>
<organism evidence="1 2">
    <name type="scientific">Heligmosomoides polygyrus</name>
    <name type="common">Parasitic roundworm</name>
    <dbReference type="NCBI Taxonomy" id="6339"/>
    <lineage>
        <taxon>Eukaryota</taxon>
        <taxon>Metazoa</taxon>
        <taxon>Ecdysozoa</taxon>
        <taxon>Nematoda</taxon>
        <taxon>Chromadorea</taxon>
        <taxon>Rhabditida</taxon>
        <taxon>Rhabditina</taxon>
        <taxon>Rhabditomorpha</taxon>
        <taxon>Strongyloidea</taxon>
        <taxon>Heligmosomidae</taxon>
        <taxon>Heligmosomoides</taxon>
    </lineage>
</organism>
<reference evidence="2" key="1">
    <citation type="submission" date="2019-09" db="UniProtKB">
        <authorList>
            <consortium name="WormBaseParasite"/>
        </authorList>
    </citation>
    <scope>IDENTIFICATION</scope>
</reference>
<name>A0A183F4C0_HELPZ</name>
<dbReference type="WBParaSite" id="HPBE_0000101201-mRNA-1">
    <property type="protein sequence ID" value="HPBE_0000101201-mRNA-1"/>
    <property type="gene ID" value="HPBE_0000101201"/>
</dbReference>
<dbReference type="AlphaFoldDB" id="A0A183F4C0"/>